<dbReference type="SUPFAM" id="SSF51905">
    <property type="entry name" value="FAD/NAD(P)-binding domain"/>
    <property type="match status" value="1"/>
</dbReference>
<reference evidence="6 7" key="1">
    <citation type="submission" date="2016-10" db="EMBL/GenBank/DDBJ databases">
        <authorList>
            <person name="de Groot N.N."/>
        </authorList>
    </citation>
    <scope>NUCLEOTIDE SEQUENCE [LARGE SCALE GENOMIC DNA]</scope>
    <source>
        <strain evidence="6 7">CPCC 202699</strain>
    </source>
</reference>
<dbReference type="OrthoDB" id="3607468at2"/>
<organism evidence="6 7">
    <name type="scientific">Amycolatopsis xylanica</name>
    <dbReference type="NCBI Taxonomy" id="589385"/>
    <lineage>
        <taxon>Bacteria</taxon>
        <taxon>Bacillati</taxon>
        <taxon>Actinomycetota</taxon>
        <taxon>Actinomycetes</taxon>
        <taxon>Pseudonocardiales</taxon>
        <taxon>Pseudonocardiaceae</taxon>
        <taxon>Amycolatopsis</taxon>
    </lineage>
</organism>
<dbReference type="Gene3D" id="3.50.50.60">
    <property type="entry name" value="FAD/NAD(P)-binding domain"/>
    <property type="match status" value="1"/>
</dbReference>
<sequence length="513" mass="53861">MGYDVVIAGAGPTGLMLAGELSLAGASVLVLEERDGAERAIMTGAMGARSVNAPTAHAFHWRGLLPAVREAAIWWYDPESAGPGSPDEAKPRFVGHFSGIVIRYDRLDFGHPDFAAHRLGAGVISQSALETVLAERATALGAEVRWGRGLTGFTASADGVTVEAGGETIRAGWLAGCDGGRSRVRKLAGFAFPGAGPEFTGIQAMVEFDGPGAPPVGEWTPTPAGAYVHGPVHGRLHTVEYGRTADRDRPVTAAEIEDSLRRVAGIEVKIGAVPVATRYTDTARQATEYRRGRVLLAGDAAHVHSPFGGQGMNLGLADAMNLGWKLAAAVRGDGPPGLLDTYTAERHPVGDWVQRWTLAQTALGRTDPASRALREIVTDFLDTGPAATYVTTRISGAWQHYDLPGEHPLTGRMAPDVELADGTRLAEHAHDGRFLLLTDENSAQPAAHSRLTVVTARPPGVPALLVRPDGYVAWAADTADGADGAVAAVLGPSSSERAFAGGRDDHRPARPRG</sequence>
<evidence type="ECO:0000256" key="2">
    <source>
        <dbReference type="ARBA" id="ARBA00022630"/>
    </source>
</evidence>
<evidence type="ECO:0000256" key="3">
    <source>
        <dbReference type="ARBA" id="ARBA00022827"/>
    </source>
</evidence>
<dbReference type="PANTHER" id="PTHR43004:SF19">
    <property type="entry name" value="BINDING MONOOXYGENASE, PUTATIVE (JCVI)-RELATED"/>
    <property type="match status" value="1"/>
</dbReference>
<dbReference type="Proteomes" id="UP000199515">
    <property type="component" value="Unassembled WGS sequence"/>
</dbReference>
<feature type="region of interest" description="Disordered" evidence="4">
    <location>
        <begin position="494"/>
        <end position="513"/>
    </location>
</feature>
<dbReference type="InterPro" id="IPR036188">
    <property type="entry name" value="FAD/NAD-bd_sf"/>
</dbReference>
<dbReference type="Pfam" id="PF21274">
    <property type="entry name" value="Rng_hyd_C"/>
    <property type="match status" value="1"/>
</dbReference>
<dbReference type="InterPro" id="IPR050641">
    <property type="entry name" value="RIFMO-like"/>
</dbReference>
<dbReference type="InterPro" id="IPR002938">
    <property type="entry name" value="FAD-bd"/>
</dbReference>
<dbReference type="Gene3D" id="3.40.30.120">
    <property type="match status" value="1"/>
</dbReference>
<dbReference type="EMBL" id="FNON01000001">
    <property type="protein sequence ID" value="SDW71924.1"/>
    <property type="molecule type" value="Genomic_DNA"/>
</dbReference>
<dbReference type="GO" id="GO:0071949">
    <property type="term" value="F:FAD binding"/>
    <property type="evidence" value="ECO:0007669"/>
    <property type="project" value="InterPro"/>
</dbReference>
<dbReference type="AlphaFoldDB" id="A0A1H2VVF0"/>
<comment type="cofactor">
    <cofactor evidence="1">
        <name>FAD</name>
        <dbReference type="ChEBI" id="CHEBI:57692"/>
    </cofactor>
</comment>
<feature type="compositionally biased region" description="Basic and acidic residues" evidence="4">
    <location>
        <begin position="502"/>
        <end position="513"/>
    </location>
</feature>
<evidence type="ECO:0000256" key="1">
    <source>
        <dbReference type="ARBA" id="ARBA00001974"/>
    </source>
</evidence>
<keyword evidence="2" id="KW-0285">Flavoprotein</keyword>
<protein>
    <submittedName>
        <fullName evidence="6">2-polyprenyl-6-methoxyphenol hydroxylase</fullName>
    </submittedName>
</protein>
<evidence type="ECO:0000259" key="5">
    <source>
        <dbReference type="Pfam" id="PF01494"/>
    </source>
</evidence>
<keyword evidence="7" id="KW-1185">Reference proteome</keyword>
<evidence type="ECO:0000313" key="6">
    <source>
        <dbReference type="EMBL" id="SDW71924.1"/>
    </source>
</evidence>
<feature type="domain" description="FAD-binding" evidence="5">
    <location>
        <begin position="3"/>
        <end position="355"/>
    </location>
</feature>
<dbReference type="GO" id="GO:0016709">
    <property type="term" value="F:oxidoreductase activity, acting on paired donors, with incorporation or reduction of molecular oxygen, NAD(P)H as one donor, and incorporation of one atom of oxygen"/>
    <property type="evidence" value="ECO:0007669"/>
    <property type="project" value="UniProtKB-ARBA"/>
</dbReference>
<dbReference type="PRINTS" id="PR00420">
    <property type="entry name" value="RNGMNOXGNASE"/>
</dbReference>
<dbReference type="RefSeq" id="WP_091287923.1">
    <property type="nucleotide sequence ID" value="NZ_FNON01000001.1"/>
</dbReference>
<accession>A0A1H2VVF0</accession>
<dbReference type="Gene3D" id="3.30.70.2450">
    <property type="match status" value="1"/>
</dbReference>
<dbReference type="STRING" id="589385.SAMN05421504_1011332"/>
<evidence type="ECO:0000256" key="4">
    <source>
        <dbReference type="SAM" id="MobiDB-lite"/>
    </source>
</evidence>
<name>A0A1H2VVF0_9PSEU</name>
<gene>
    <name evidence="6" type="ORF">SAMN05421504_1011332</name>
</gene>
<dbReference type="PANTHER" id="PTHR43004">
    <property type="entry name" value="TRK SYSTEM POTASSIUM UPTAKE PROTEIN"/>
    <property type="match status" value="1"/>
</dbReference>
<proteinExistence type="predicted"/>
<evidence type="ECO:0000313" key="7">
    <source>
        <dbReference type="Proteomes" id="UP000199515"/>
    </source>
</evidence>
<dbReference type="Pfam" id="PF01494">
    <property type="entry name" value="FAD_binding_3"/>
    <property type="match status" value="1"/>
</dbReference>
<keyword evidence="3" id="KW-0274">FAD</keyword>